<comment type="caution">
    <text evidence="1">The sequence shown here is derived from an EMBL/GenBank/DDBJ whole genome shotgun (WGS) entry which is preliminary data.</text>
</comment>
<name>A0A9N7UW69_PLEPL</name>
<evidence type="ECO:0000313" key="1">
    <source>
        <dbReference type="EMBL" id="CAB1440567.1"/>
    </source>
</evidence>
<dbReference type="Proteomes" id="UP001153269">
    <property type="component" value="Unassembled WGS sequence"/>
</dbReference>
<dbReference type="AlphaFoldDB" id="A0A9N7UW69"/>
<reference evidence="1" key="1">
    <citation type="submission" date="2020-03" db="EMBL/GenBank/DDBJ databases">
        <authorList>
            <person name="Weist P."/>
        </authorList>
    </citation>
    <scope>NUCLEOTIDE SEQUENCE</scope>
</reference>
<proteinExistence type="predicted"/>
<protein>
    <submittedName>
        <fullName evidence="1">Uncharacterized protein</fullName>
    </submittedName>
</protein>
<accession>A0A9N7UW69</accession>
<dbReference type="EMBL" id="CADEAL010002469">
    <property type="protein sequence ID" value="CAB1440567.1"/>
    <property type="molecule type" value="Genomic_DNA"/>
</dbReference>
<gene>
    <name evidence="1" type="ORF">PLEPLA_LOCUS28333</name>
</gene>
<keyword evidence="2" id="KW-1185">Reference proteome</keyword>
<evidence type="ECO:0000313" key="2">
    <source>
        <dbReference type="Proteomes" id="UP001153269"/>
    </source>
</evidence>
<organism evidence="1 2">
    <name type="scientific">Pleuronectes platessa</name>
    <name type="common">European plaice</name>
    <dbReference type="NCBI Taxonomy" id="8262"/>
    <lineage>
        <taxon>Eukaryota</taxon>
        <taxon>Metazoa</taxon>
        <taxon>Chordata</taxon>
        <taxon>Craniata</taxon>
        <taxon>Vertebrata</taxon>
        <taxon>Euteleostomi</taxon>
        <taxon>Actinopterygii</taxon>
        <taxon>Neopterygii</taxon>
        <taxon>Teleostei</taxon>
        <taxon>Neoteleostei</taxon>
        <taxon>Acanthomorphata</taxon>
        <taxon>Carangaria</taxon>
        <taxon>Pleuronectiformes</taxon>
        <taxon>Pleuronectoidei</taxon>
        <taxon>Pleuronectidae</taxon>
        <taxon>Pleuronectes</taxon>
    </lineage>
</organism>
<sequence>MRSGCTAHFPWMERGALAEKSITTAQRQSFQKEHLLLSGTKPEPGGKSHIFLLRSEIIVHVCLRRSAVDVSVRMWLGAVMDASRSRVLSWILKRQMGVEAEWDGSGMQL</sequence>